<dbReference type="GO" id="GO:0051289">
    <property type="term" value="P:protein homotetramerization"/>
    <property type="evidence" value="ECO:0007669"/>
    <property type="project" value="TreeGrafter"/>
</dbReference>
<dbReference type="GO" id="GO:0005542">
    <property type="term" value="F:folic acid binding"/>
    <property type="evidence" value="ECO:0007669"/>
    <property type="project" value="UniProtKB-KW"/>
</dbReference>
<keyword evidence="6" id="KW-0290">Folate-binding</keyword>
<protein>
    <recommendedName>
        <fullName evidence="2">Glycine N-methyltransferase</fullName>
        <ecNumber evidence="1">2.1.1.20</ecNumber>
    </recommendedName>
</protein>
<dbReference type="GO" id="GO:0006730">
    <property type="term" value="P:one-carbon metabolic process"/>
    <property type="evidence" value="ECO:0007669"/>
    <property type="project" value="TreeGrafter"/>
</dbReference>
<dbReference type="SUPFAM" id="SSF53335">
    <property type="entry name" value="S-adenosyl-L-methionine-dependent methyltransferases"/>
    <property type="match status" value="1"/>
</dbReference>
<evidence type="ECO:0000256" key="4">
    <source>
        <dbReference type="ARBA" id="ARBA00022679"/>
    </source>
</evidence>
<sequence length="205" mass="23345">MLVDEGFKVVSVDASDKMLKHALKARWEKRKDPRYDEWGAYGDHRAQSKCMGRIDKAHLIIEEANWETLYDDVQHFQPGAQFDAVLCLGNSFAHLLDEFGDQREQLEALRNFALCLKPGGLLIIDHRNYDSIIDSGATPGKSIYYNCNQKRARSELYTMAIKSFLQLPKGTIDFALQFKSLRKTSGWVKADLVLGNESDELDLNT</sequence>
<reference evidence="8 9" key="1">
    <citation type="journal article" date="2019" name="Commun. Biol.">
        <title>The bagworm genome reveals a unique fibroin gene that provides high tensile strength.</title>
        <authorList>
            <person name="Kono N."/>
            <person name="Nakamura H."/>
            <person name="Ohtoshi R."/>
            <person name="Tomita M."/>
            <person name="Numata K."/>
            <person name="Arakawa K."/>
        </authorList>
    </citation>
    <scope>NUCLEOTIDE SEQUENCE [LARGE SCALE GENOMIC DNA]</scope>
</reference>
<dbReference type="GO" id="GO:0032259">
    <property type="term" value="P:methylation"/>
    <property type="evidence" value="ECO:0007669"/>
    <property type="project" value="UniProtKB-KW"/>
</dbReference>
<dbReference type="GO" id="GO:0017174">
    <property type="term" value="F:glycine N-methyltransferase activity"/>
    <property type="evidence" value="ECO:0007669"/>
    <property type="project" value="UniProtKB-EC"/>
</dbReference>
<keyword evidence="5" id="KW-0949">S-adenosyl-L-methionine</keyword>
<dbReference type="AlphaFoldDB" id="A0A4C1SMK7"/>
<evidence type="ECO:0000313" key="8">
    <source>
        <dbReference type="EMBL" id="GBP03225.1"/>
    </source>
</evidence>
<dbReference type="InterPro" id="IPR014369">
    <property type="entry name" value="Gly/Sar_N_MeTrfase"/>
</dbReference>
<dbReference type="GO" id="GO:0016594">
    <property type="term" value="F:glycine binding"/>
    <property type="evidence" value="ECO:0007669"/>
    <property type="project" value="TreeGrafter"/>
</dbReference>
<evidence type="ECO:0000256" key="6">
    <source>
        <dbReference type="ARBA" id="ARBA00022954"/>
    </source>
</evidence>
<accession>A0A4C1SMK7</accession>
<comment type="caution">
    <text evidence="8">The sequence shown here is derived from an EMBL/GenBank/DDBJ whole genome shotgun (WGS) entry which is preliminary data.</text>
</comment>
<dbReference type="GO" id="GO:0042802">
    <property type="term" value="F:identical protein binding"/>
    <property type="evidence" value="ECO:0007669"/>
    <property type="project" value="TreeGrafter"/>
</dbReference>
<dbReference type="GO" id="GO:1901052">
    <property type="term" value="P:sarcosine metabolic process"/>
    <property type="evidence" value="ECO:0007669"/>
    <property type="project" value="TreeGrafter"/>
</dbReference>
<dbReference type="GO" id="GO:0046498">
    <property type="term" value="P:S-adenosylhomocysteine metabolic process"/>
    <property type="evidence" value="ECO:0007669"/>
    <property type="project" value="TreeGrafter"/>
</dbReference>
<dbReference type="CDD" id="cd02440">
    <property type="entry name" value="AdoMet_MTases"/>
    <property type="match status" value="1"/>
</dbReference>
<dbReference type="Gene3D" id="3.40.50.150">
    <property type="entry name" value="Vaccinia Virus protein VP39"/>
    <property type="match status" value="1"/>
</dbReference>
<dbReference type="OrthoDB" id="3647at2759"/>
<evidence type="ECO:0000256" key="7">
    <source>
        <dbReference type="ARBA" id="ARBA00048261"/>
    </source>
</evidence>
<evidence type="ECO:0000256" key="5">
    <source>
        <dbReference type="ARBA" id="ARBA00022691"/>
    </source>
</evidence>
<evidence type="ECO:0000256" key="1">
    <source>
        <dbReference type="ARBA" id="ARBA00011999"/>
    </source>
</evidence>
<dbReference type="Proteomes" id="UP000299102">
    <property type="component" value="Unassembled WGS sequence"/>
</dbReference>
<dbReference type="STRING" id="151549.A0A4C1SMK7"/>
<keyword evidence="3 8" id="KW-0489">Methyltransferase</keyword>
<proteinExistence type="predicted"/>
<gene>
    <name evidence="8" type="primary">Gnmt</name>
    <name evidence="8" type="ORF">EVAR_2653_1</name>
</gene>
<dbReference type="GO" id="GO:0046500">
    <property type="term" value="P:S-adenosylmethionine metabolic process"/>
    <property type="evidence" value="ECO:0007669"/>
    <property type="project" value="TreeGrafter"/>
</dbReference>
<dbReference type="PANTHER" id="PTHR16458:SF2">
    <property type="entry name" value="GLYCINE N-METHYLTRANSFERASE"/>
    <property type="match status" value="1"/>
</dbReference>
<evidence type="ECO:0000256" key="2">
    <source>
        <dbReference type="ARBA" id="ARBA00019972"/>
    </source>
</evidence>
<dbReference type="EMBL" id="BGZK01000009">
    <property type="protein sequence ID" value="GBP03225.1"/>
    <property type="molecule type" value="Genomic_DNA"/>
</dbReference>
<dbReference type="InterPro" id="IPR029063">
    <property type="entry name" value="SAM-dependent_MTases_sf"/>
</dbReference>
<keyword evidence="9" id="KW-1185">Reference proteome</keyword>
<comment type="catalytic activity">
    <reaction evidence="7">
        <text>glycine + S-adenosyl-L-methionine = sarcosine + S-adenosyl-L-homocysteine + H(+)</text>
        <dbReference type="Rhea" id="RHEA:19937"/>
        <dbReference type="ChEBI" id="CHEBI:15378"/>
        <dbReference type="ChEBI" id="CHEBI:57305"/>
        <dbReference type="ChEBI" id="CHEBI:57433"/>
        <dbReference type="ChEBI" id="CHEBI:57856"/>
        <dbReference type="ChEBI" id="CHEBI:59789"/>
        <dbReference type="EC" id="2.1.1.20"/>
    </reaction>
    <physiologicalReaction direction="left-to-right" evidence="7">
        <dbReference type="Rhea" id="RHEA:19938"/>
    </physiologicalReaction>
</comment>
<keyword evidence="4 8" id="KW-0808">Transferase</keyword>
<dbReference type="GO" id="GO:0006111">
    <property type="term" value="P:regulation of gluconeogenesis"/>
    <property type="evidence" value="ECO:0007669"/>
    <property type="project" value="TreeGrafter"/>
</dbReference>
<dbReference type="GO" id="GO:0005829">
    <property type="term" value="C:cytosol"/>
    <property type="evidence" value="ECO:0007669"/>
    <property type="project" value="TreeGrafter"/>
</dbReference>
<evidence type="ECO:0000256" key="3">
    <source>
        <dbReference type="ARBA" id="ARBA00022603"/>
    </source>
</evidence>
<evidence type="ECO:0000313" key="9">
    <source>
        <dbReference type="Proteomes" id="UP000299102"/>
    </source>
</evidence>
<dbReference type="EC" id="2.1.1.20" evidence="1"/>
<dbReference type="PANTHER" id="PTHR16458">
    <property type="entry name" value="GLYCINE N-METHYLTRANSFERASE"/>
    <property type="match status" value="1"/>
</dbReference>
<dbReference type="GO" id="GO:1904047">
    <property type="term" value="F:S-adenosyl-L-methionine binding"/>
    <property type="evidence" value="ECO:0007669"/>
    <property type="project" value="TreeGrafter"/>
</dbReference>
<name>A0A4C1SMK7_EUMVA</name>
<organism evidence="8 9">
    <name type="scientific">Eumeta variegata</name>
    <name type="common">Bagworm moth</name>
    <name type="synonym">Eumeta japonica</name>
    <dbReference type="NCBI Taxonomy" id="151549"/>
    <lineage>
        <taxon>Eukaryota</taxon>
        <taxon>Metazoa</taxon>
        <taxon>Ecdysozoa</taxon>
        <taxon>Arthropoda</taxon>
        <taxon>Hexapoda</taxon>
        <taxon>Insecta</taxon>
        <taxon>Pterygota</taxon>
        <taxon>Neoptera</taxon>
        <taxon>Endopterygota</taxon>
        <taxon>Lepidoptera</taxon>
        <taxon>Glossata</taxon>
        <taxon>Ditrysia</taxon>
        <taxon>Tineoidea</taxon>
        <taxon>Psychidae</taxon>
        <taxon>Oiketicinae</taxon>
        <taxon>Eumeta</taxon>
    </lineage>
</organism>